<comment type="caution">
    <text evidence="2">The sequence shown here is derived from an EMBL/GenBank/DDBJ whole genome shotgun (WGS) entry which is preliminary data.</text>
</comment>
<gene>
    <name evidence="2" type="ORF">C1O66_21230</name>
</gene>
<accession>A0A2N8KS04</accession>
<evidence type="ECO:0000313" key="2">
    <source>
        <dbReference type="EMBL" id="PND36235.1"/>
    </source>
</evidence>
<dbReference type="OrthoDB" id="5289737at2"/>
<dbReference type="GO" id="GO:0003677">
    <property type="term" value="F:DNA binding"/>
    <property type="evidence" value="ECO:0007669"/>
    <property type="project" value="InterPro"/>
</dbReference>
<organism evidence="2 3">
    <name type="scientific">Kinneretia aquatilis</name>
    <dbReference type="NCBI Taxonomy" id="2070761"/>
    <lineage>
        <taxon>Bacteria</taxon>
        <taxon>Pseudomonadati</taxon>
        <taxon>Pseudomonadota</taxon>
        <taxon>Betaproteobacteria</taxon>
        <taxon>Burkholderiales</taxon>
        <taxon>Sphaerotilaceae</taxon>
        <taxon>Roseateles</taxon>
    </lineage>
</organism>
<evidence type="ECO:0000259" key="1">
    <source>
        <dbReference type="Pfam" id="PF02371"/>
    </source>
</evidence>
<dbReference type="Proteomes" id="UP000235916">
    <property type="component" value="Unassembled WGS sequence"/>
</dbReference>
<dbReference type="EMBL" id="POSP01000004">
    <property type="protein sequence ID" value="PND36235.1"/>
    <property type="molecule type" value="Genomic_DNA"/>
</dbReference>
<dbReference type="InterPro" id="IPR003346">
    <property type="entry name" value="Transposase_20"/>
</dbReference>
<dbReference type="GO" id="GO:0004803">
    <property type="term" value="F:transposase activity"/>
    <property type="evidence" value="ECO:0007669"/>
    <property type="project" value="InterPro"/>
</dbReference>
<proteinExistence type="predicted"/>
<sequence>MQRAQAHWRGLHDEIAWCNQQIKQHVRADQASARTAQLHGVSDLTASALVTAVGDMRQFKSARQFSVWVGLVPSQNSSGRKLCWRWPTRTPAFSGRC</sequence>
<dbReference type="PANTHER" id="PTHR33055">
    <property type="entry name" value="TRANSPOSASE FOR INSERTION SEQUENCE ELEMENT IS1111A"/>
    <property type="match status" value="1"/>
</dbReference>
<dbReference type="GO" id="GO:0006313">
    <property type="term" value="P:DNA transposition"/>
    <property type="evidence" value="ECO:0007669"/>
    <property type="project" value="InterPro"/>
</dbReference>
<reference evidence="2 3" key="1">
    <citation type="submission" date="2018-01" db="EMBL/GenBank/DDBJ databases">
        <title>Draft genome sequence of Paucibacter aquatile CR182 isolated from freshwater of the Nakdong River.</title>
        <authorList>
            <person name="Choi A."/>
            <person name="Chung E.J."/>
        </authorList>
    </citation>
    <scope>NUCLEOTIDE SEQUENCE [LARGE SCALE GENOMIC DNA]</scope>
    <source>
        <strain evidence="2 3">CR182</strain>
    </source>
</reference>
<protein>
    <recommendedName>
        <fullName evidence="1">Transposase IS116/IS110/IS902 C-terminal domain-containing protein</fullName>
    </recommendedName>
</protein>
<dbReference type="PANTHER" id="PTHR33055:SF3">
    <property type="entry name" value="PUTATIVE TRANSPOSASE FOR IS117-RELATED"/>
    <property type="match status" value="1"/>
</dbReference>
<keyword evidence="3" id="KW-1185">Reference proteome</keyword>
<dbReference type="Pfam" id="PF02371">
    <property type="entry name" value="Transposase_20"/>
    <property type="match status" value="1"/>
</dbReference>
<dbReference type="AlphaFoldDB" id="A0A2N8KS04"/>
<name>A0A2N8KS04_9BURK</name>
<evidence type="ECO:0000313" key="3">
    <source>
        <dbReference type="Proteomes" id="UP000235916"/>
    </source>
</evidence>
<feature type="domain" description="Transposase IS116/IS110/IS902 C-terminal" evidence="1">
    <location>
        <begin position="36"/>
        <end position="83"/>
    </location>
</feature>
<dbReference type="InterPro" id="IPR047650">
    <property type="entry name" value="Transpos_IS110"/>
</dbReference>